<dbReference type="SMART" id="SM00346">
    <property type="entry name" value="HTH_ICLR"/>
    <property type="match status" value="1"/>
</dbReference>
<keyword evidence="2 6" id="KW-0238">DNA-binding</keyword>
<keyword evidence="3" id="KW-0804">Transcription</keyword>
<dbReference type="Gene3D" id="1.10.10.10">
    <property type="entry name" value="Winged helix-like DNA-binding domain superfamily/Winged helix DNA-binding domain"/>
    <property type="match status" value="1"/>
</dbReference>
<feature type="domain" description="HTH iclR-type" evidence="4">
    <location>
        <begin position="8"/>
        <end position="69"/>
    </location>
</feature>
<dbReference type="InterPro" id="IPR005471">
    <property type="entry name" value="Tscrpt_reg_IclR_N"/>
</dbReference>
<dbReference type="SUPFAM" id="SSF46785">
    <property type="entry name" value="Winged helix' DNA-binding domain"/>
    <property type="match status" value="1"/>
</dbReference>
<feature type="domain" description="IclR-ED" evidence="5">
    <location>
        <begin position="70"/>
        <end position="253"/>
    </location>
</feature>
<dbReference type="PANTHER" id="PTHR30136:SF24">
    <property type="entry name" value="HTH-TYPE TRANSCRIPTIONAL REPRESSOR ALLR"/>
    <property type="match status" value="1"/>
</dbReference>
<dbReference type="GO" id="GO:0003677">
    <property type="term" value="F:DNA binding"/>
    <property type="evidence" value="ECO:0007669"/>
    <property type="project" value="UniProtKB-KW"/>
</dbReference>
<accession>A0ABS4YIR7</accession>
<dbReference type="InterPro" id="IPR036390">
    <property type="entry name" value="WH_DNA-bd_sf"/>
</dbReference>
<dbReference type="SUPFAM" id="SSF55781">
    <property type="entry name" value="GAF domain-like"/>
    <property type="match status" value="1"/>
</dbReference>
<dbReference type="Pfam" id="PF01614">
    <property type="entry name" value="IclR_C"/>
    <property type="match status" value="1"/>
</dbReference>
<keyword evidence="7" id="KW-1185">Reference proteome</keyword>
<gene>
    <name evidence="6" type="ORF">JOF44_001609</name>
</gene>
<evidence type="ECO:0000256" key="3">
    <source>
        <dbReference type="ARBA" id="ARBA00023163"/>
    </source>
</evidence>
<dbReference type="Pfam" id="PF09339">
    <property type="entry name" value="HTH_IclR"/>
    <property type="match status" value="1"/>
</dbReference>
<evidence type="ECO:0000259" key="5">
    <source>
        <dbReference type="PROSITE" id="PS51078"/>
    </source>
</evidence>
<dbReference type="Gene3D" id="3.30.450.40">
    <property type="match status" value="1"/>
</dbReference>
<comment type="caution">
    <text evidence="6">The sequence shown here is derived from an EMBL/GenBank/DDBJ whole genome shotgun (WGS) entry which is preliminary data.</text>
</comment>
<sequence>MSETRDPSPAITRGLRILDVLERAAGNPQTLSDIARAVGIAKSSASNICAALEAERMIQRVGSGYRLGMRTAELGGSFALQFNQVREFFAVVEADPQLSEQVVQIATRDEADAIYLARHEGRRHRLGTPLGSRLPLVYCAVGTAMLLREDEGQIAPLLRPDALRPPTSRSSRDAGEISARIRRAREVGYAVDRGESIEGVHGVAAPLEPWRPGDPPMAIGVALSTDEADDATIERIGAAVLRIAAKLTNPLARRPEASA</sequence>
<dbReference type="PROSITE" id="PS51078">
    <property type="entry name" value="ICLR_ED"/>
    <property type="match status" value="1"/>
</dbReference>
<dbReference type="InterPro" id="IPR014757">
    <property type="entry name" value="Tscrpt_reg_IclR_C"/>
</dbReference>
<dbReference type="EMBL" id="JAGIOC010000001">
    <property type="protein sequence ID" value="MBP2408706.1"/>
    <property type="molecule type" value="Genomic_DNA"/>
</dbReference>
<dbReference type="PROSITE" id="PS51077">
    <property type="entry name" value="HTH_ICLR"/>
    <property type="match status" value="1"/>
</dbReference>
<evidence type="ECO:0000259" key="4">
    <source>
        <dbReference type="PROSITE" id="PS51077"/>
    </source>
</evidence>
<evidence type="ECO:0000256" key="2">
    <source>
        <dbReference type="ARBA" id="ARBA00023125"/>
    </source>
</evidence>
<proteinExistence type="predicted"/>
<reference evidence="6 7" key="1">
    <citation type="submission" date="2021-03" db="EMBL/GenBank/DDBJ databases">
        <title>Sequencing the genomes of 1000 actinobacteria strains.</title>
        <authorList>
            <person name="Klenk H.-P."/>
        </authorList>
    </citation>
    <scope>NUCLEOTIDE SEQUENCE [LARGE SCALE GENOMIC DNA]</scope>
    <source>
        <strain evidence="6 7">DSM 14564</strain>
    </source>
</reference>
<keyword evidence="1" id="KW-0805">Transcription regulation</keyword>
<dbReference type="InterPro" id="IPR050707">
    <property type="entry name" value="HTH_MetabolicPath_Reg"/>
</dbReference>
<name>A0ABS4YIR7_9MICO</name>
<protein>
    <submittedName>
        <fullName evidence="6">DNA-binding IclR family transcriptional regulator</fullName>
    </submittedName>
</protein>
<dbReference type="PANTHER" id="PTHR30136">
    <property type="entry name" value="HELIX-TURN-HELIX TRANSCRIPTIONAL REGULATOR, ICLR FAMILY"/>
    <property type="match status" value="1"/>
</dbReference>
<dbReference type="Proteomes" id="UP000698222">
    <property type="component" value="Unassembled WGS sequence"/>
</dbReference>
<evidence type="ECO:0000256" key="1">
    <source>
        <dbReference type="ARBA" id="ARBA00023015"/>
    </source>
</evidence>
<organism evidence="6 7">
    <name type="scientific">Brachybacterium fresconis</name>
    <dbReference type="NCBI Taxonomy" id="173363"/>
    <lineage>
        <taxon>Bacteria</taxon>
        <taxon>Bacillati</taxon>
        <taxon>Actinomycetota</taxon>
        <taxon>Actinomycetes</taxon>
        <taxon>Micrococcales</taxon>
        <taxon>Dermabacteraceae</taxon>
        <taxon>Brachybacterium</taxon>
    </lineage>
</organism>
<evidence type="ECO:0000313" key="7">
    <source>
        <dbReference type="Proteomes" id="UP000698222"/>
    </source>
</evidence>
<dbReference type="InterPro" id="IPR029016">
    <property type="entry name" value="GAF-like_dom_sf"/>
</dbReference>
<evidence type="ECO:0000313" key="6">
    <source>
        <dbReference type="EMBL" id="MBP2408706.1"/>
    </source>
</evidence>
<dbReference type="RefSeq" id="WP_209889560.1">
    <property type="nucleotide sequence ID" value="NZ_BAAAJV010000001.1"/>
</dbReference>
<dbReference type="InterPro" id="IPR036388">
    <property type="entry name" value="WH-like_DNA-bd_sf"/>
</dbReference>